<evidence type="ECO:0000256" key="1">
    <source>
        <dbReference type="ARBA" id="ARBA00004123"/>
    </source>
</evidence>
<reference evidence="8" key="3">
    <citation type="submission" date="2025-09" db="UniProtKB">
        <authorList>
            <consortium name="Ensembl"/>
        </authorList>
    </citation>
    <scope>IDENTIFICATION</scope>
</reference>
<evidence type="ECO:0000256" key="5">
    <source>
        <dbReference type="ARBA" id="ARBA00023242"/>
    </source>
</evidence>
<reference evidence="8 9" key="1">
    <citation type="submission" date="2022-01" db="EMBL/GenBank/DDBJ databases">
        <title>A chromosome-scale genome assembly of the false clownfish, Amphiprion ocellaris.</title>
        <authorList>
            <person name="Ryu T."/>
        </authorList>
    </citation>
    <scope>NUCLEOTIDE SEQUENCE [LARGE SCALE GENOMIC DNA]</scope>
</reference>
<evidence type="ECO:0000313" key="9">
    <source>
        <dbReference type="Proteomes" id="UP001501940"/>
    </source>
</evidence>
<evidence type="ECO:0000256" key="2">
    <source>
        <dbReference type="ARBA" id="ARBA00022723"/>
    </source>
</evidence>
<keyword evidence="9" id="KW-1185">Reference proteome</keyword>
<keyword evidence="5" id="KW-0539">Nucleus</keyword>
<dbReference type="GO" id="GO:0000978">
    <property type="term" value="F:RNA polymerase II cis-regulatory region sequence-specific DNA binding"/>
    <property type="evidence" value="ECO:0007669"/>
    <property type="project" value="TreeGrafter"/>
</dbReference>
<reference evidence="8" key="2">
    <citation type="submission" date="2025-08" db="UniProtKB">
        <authorList>
            <consortium name="Ensembl"/>
        </authorList>
    </citation>
    <scope>IDENTIFICATION</scope>
</reference>
<evidence type="ECO:0000259" key="7">
    <source>
        <dbReference type="Pfam" id="PF23015"/>
    </source>
</evidence>
<dbReference type="GO" id="GO:0005634">
    <property type="term" value="C:nucleus"/>
    <property type="evidence" value="ECO:0007669"/>
    <property type="project" value="UniProtKB-SubCell"/>
</dbReference>
<dbReference type="Proteomes" id="UP001501940">
    <property type="component" value="Chromosome 10"/>
</dbReference>
<sequence>MTCGTAASPVRCVFELIAQFKIKFYLSAIDCKAVRTRSRPGSKKKTLPLPQTPEEMYRLTCRFCDLVFQGPLSVQEDWIKHLQRHIMNTSVPHTGLGMVEVTSLPTDPPTLKTDQDSSLTVTHAAS</sequence>
<evidence type="ECO:0000256" key="4">
    <source>
        <dbReference type="ARBA" id="ARBA00022833"/>
    </source>
</evidence>
<evidence type="ECO:0000256" key="3">
    <source>
        <dbReference type="ARBA" id="ARBA00022771"/>
    </source>
</evidence>
<protein>
    <recommendedName>
        <fullName evidence="7">Wiz C-terminal zinc finger domain-containing protein</fullName>
    </recommendedName>
</protein>
<keyword evidence="3" id="KW-0863">Zinc-finger</keyword>
<dbReference type="PANTHER" id="PTHR24396">
    <property type="entry name" value="ZINC FINGER PROTEIN"/>
    <property type="match status" value="1"/>
</dbReference>
<dbReference type="AlphaFoldDB" id="A0AAQ5Y4W4"/>
<comment type="subcellular location">
    <subcellularLocation>
        <location evidence="1">Nucleus</location>
    </subcellularLocation>
</comment>
<dbReference type="GO" id="GO:0008270">
    <property type="term" value="F:zinc ion binding"/>
    <property type="evidence" value="ECO:0007669"/>
    <property type="project" value="UniProtKB-KW"/>
</dbReference>
<evidence type="ECO:0000313" key="8">
    <source>
        <dbReference type="Ensembl" id="ENSAOCP00000048027.1"/>
    </source>
</evidence>
<dbReference type="PANTHER" id="PTHR24396:SF25">
    <property type="entry name" value="ZINC FINGER PROTEIN 644"/>
    <property type="match status" value="1"/>
</dbReference>
<feature type="domain" description="Wiz C-terminal zinc finger" evidence="7">
    <location>
        <begin position="55"/>
        <end position="88"/>
    </location>
</feature>
<proteinExistence type="predicted"/>
<dbReference type="InterPro" id="IPR051643">
    <property type="entry name" value="Transcr_Reg_ZincFinger"/>
</dbReference>
<keyword evidence="4" id="KW-0862">Zinc</keyword>
<dbReference type="Ensembl" id="ENSAOCT00000055499.1">
    <property type="protein sequence ID" value="ENSAOCP00000048027.1"/>
    <property type="gene ID" value="ENSAOCG00000034216.1"/>
</dbReference>
<feature type="compositionally biased region" description="Polar residues" evidence="6">
    <location>
        <begin position="116"/>
        <end position="126"/>
    </location>
</feature>
<keyword evidence="2" id="KW-0479">Metal-binding</keyword>
<dbReference type="GO" id="GO:0000981">
    <property type="term" value="F:DNA-binding transcription factor activity, RNA polymerase II-specific"/>
    <property type="evidence" value="ECO:0007669"/>
    <property type="project" value="TreeGrafter"/>
</dbReference>
<name>A0AAQ5Y4W4_AMPOC</name>
<evidence type="ECO:0000256" key="6">
    <source>
        <dbReference type="SAM" id="MobiDB-lite"/>
    </source>
</evidence>
<dbReference type="GeneTree" id="ENSGT01060000248660"/>
<feature type="region of interest" description="Disordered" evidence="6">
    <location>
        <begin position="106"/>
        <end position="126"/>
    </location>
</feature>
<dbReference type="Pfam" id="PF23015">
    <property type="entry name" value="zf-WIZ"/>
    <property type="match status" value="1"/>
</dbReference>
<organism evidence="8 9">
    <name type="scientific">Amphiprion ocellaris</name>
    <name type="common">Clown anemonefish</name>
    <dbReference type="NCBI Taxonomy" id="80972"/>
    <lineage>
        <taxon>Eukaryota</taxon>
        <taxon>Metazoa</taxon>
        <taxon>Chordata</taxon>
        <taxon>Craniata</taxon>
        <taxon>Vertebrata</taxon>
        <taxon>Euteleostomi</taxon>
        <taxon>Actinopterygii</taxon>
        <taxon>Neopterygii</taxon>
        <taxon>Teleostei</taxon>
        <taxon>Neoteleostei</taxon>
        <taxon>Acanthomorphata</taxon>
        <taxon>Ovalentaria</taxon>
        <taxon>Pomacentridae</taxon>
        <taxon>Amphiprion</taxon>
    </lineage>
</organism>
<dbReference type="InterPro" id="IPR055125">
    <property type="entry name" value="Wiz_C_Znf"/>
</dbReference>
<accession>A0AAQ5Y4W4</accession>